<reference evidence="1" key="1">
    <citation type="submission" date="2019-10" db="EMBL/GenBank/DDBJ databases">
        <authorList>
            <consortium name="DOE Joint Genome Institute"/>
            <person name="Kuo A."/>
            <person name="Miyauchi S."/>
            <person name="Kiss E."/>
            <person name="Drula E."/>
            <person name="Kohler A."/>
            <person name="Sanchez-Garcia M."/>
            <person name="Andreopoulos B."/>
            <person name="Barry K.W."/>
            <person name="Bonito G."/>
            <person name="Buee M."/>
            <person name="Carver A."/>
            <person name="Chen C."/>
            <person name="Cichocki N."/>
            <person name="Clum A."/>
            <person name="Culley D."/>
            <person name="Crous P.W."/>
            <person name="Fauchery L."/>
            <person name="Girlanda M."/>
            <person name="Hayes R."/>
            <person name="Keri Z."/>
            <person name="LaButti K."/>
            <person name="Lipzen A."/>
            <person name="Lombard V."/>
            <person name="Magnuson J."/>
            <person name="Maillard F."/>
            <person name="Morin E."/>
            <person name="Murat C."/>
            <person name="Nolan M."/>
            <person name="Ohm R."/>
            <person name="Pangilinan J."/>
            <person name="Pereira M."/>
            <person name="Perotto S."/>
            <person name="Peter M."/>
            <person name="Riley R."/>
            <person name="Sitrit Y."/>
            <person name="Stielow B."/>
            <person name="Szollosi G."/>
            <person name="Zifcakova L."/>
            <person name="Stursova M."/>
            <person name="Spatafora J.W."/>
            <person name="Tedersoo L."/>
            <person name="Vaario L.-M."/>
            <person name="Yamada A."/>
            <person name="Yan M."/>
            <person name="Wang P."/>
            <person name="Xu J."/>
            <person name="Bruns T."/>
            <person name="Baldrian P."/>
            <person name="Vilgalys R."/>
            <person name="Henrissat B."/>
            <person name="Grigoriev I.V."/>
            <person name="Hibbett D."/>
            <person name="Nagy L.G."/>
            <person name="Martin F.M."/>
        </authorList>
    </citation>
    <scope>NUCLEOTIDE SEQUENCE</scope>
    <source>
        <strain evidence="1">BED1</strain>
    </source>
</reference>
<sequence>MSKYGILIPTAYSLIGIFKSDIRPEYGEGDAALGHLLEEIVARSGEVTVLAWNGKSSSYNSCLPVSLEAYSQPPGSLFHITNTEMDERVAALRNSLSRADATLIHDRITRLSPARFGNRRLHLPCIIFTVRQLGIQGVPSEQENHYRARVSGIGDVDFLTVDRFPLAEPRKLIFVHPWIRELRDPLDGYTWGSTAEDNAESDTESEFCSAPSSSLFAVPAAAMDEYTRALRLVVRLQQPFHALLLEQQPNGEFKRVATEHEIVVPGIKRLDNFARDMRTEVVEIL</sequence>
<evidence type="ECO:0000313" key="2">
    <source>
        <dbReference type="Proteomes" id="UP001194468"/>
    </source>
</evidence>
<dbReference type="Proteomes" id="UP001194468">
    <property type="component" value="Unassembled WGS sequence"/>
</dbReference>
<comment type="caution">
    <text evidence="1">The sequence shown here is derived from an EMBL/GenBank/DDBJ whole genome shotgun (WGS) entry which is preliminary data.</text>
</comment>
<name>A0AAD4GBI1_BOLED</name>
<organism evidence="1 2">
    <name type="scientific">Boletus edulis BED1</name>
    <dbReference type="NCBI Taxonomy" id="1328754"/>
    <lineage>
        <taxon>Eukaryota</taxon>
        <taxon>Fungi</taxon>
        <taxon>Dikarya</taxon>
        <taxon>Basidiomycota</taxon>
        <taxon>Agaricomycotina</taxon>
        <taxon>Agaricomycetes</taxon>
        <taxon>Agaricomycetidae</taxon>
        <taxon>Boletales</taxon>
        <taxon>Boletineae</taxon>
        <taxon>Boletaceae</taxon>
        <taxon>Boletoideae</taxon>
        <taxon>Boletus</taxon>
    </lineage>
</organism>
<gene>
    <name evidence="1" type="ORF">L210DRAFT_3648865</name>
</gene>
<proteinExistence type="predicted"/>
<protein>
    <submittedName>
        <fullName evidence="1">Uncharacterized protein</fullName>
    </submittedName>
</protein>
<reference evidence="1" key="2">
    <citation type="journal article" date="2020" name="Nat. Commun.">
        <title>Large-scale genome sequencing of mycorrhizal fungi provides insights into the early evolution of symbiotic traits.</title>
        <authorList>
            <person name="Miyauchi S."/>
            <person name="Kiss E."/>
            <person name="Kuo A."/>
            <person name="Drula E."/>
            <person name="Kohler A."/>
            <person name="Sanchez-Garcia M."/>
            <person name="Morin E."/>
            <person name="Andreopoulos B."/>
            <person name="Barry K.W."/>
            <person name="Bonito G."/>
            <person name="Buee M."/>
            <person name="Carver A."/>
            <person name="Chen C."/>
            <person name="Cichocki N."/>
            <person name="Clum A."/>
            <person name="Culley D."/>
            <person name="Crous P.W."/>
            <person name="Fauchery L."/>
            <person name="Girlanda M."/>
            <person name="Hayes R.D."/>
            <person name="Keri Z."/>
            <person name="LaButti K."/>
            <person name="Lipzen A."/>
            <person name="Lombard V."/>
            <person name="Magnuson J."/>
            <person name="Maillard F."/>
            <person name="Murat C."/>
            <person name="Nolan M."/>
            <person name="Ohm R.A."/>
            <person name="Pangilinan J."/>
            <person name="Pereira M.F."/>
            <person name="Perotto S."/>
            <person name="Peter M."/>
            <person name="Pfister S."/>
            <person name="Riley R."/>
            <person name="Sitrit Y."/>
            <person name="Stielow J.B."/>
            <person name="Szollosi G."/>
            <person name="Zifcakova L."/>
            <person name="Stursova M."/>
            <person name="Spatafora J.W."/>
            <person name="Tedersoo L."/>
            <person name="Vaario L.M."/>
            <person name="Yamada A."/>
            <person name="Yan M."/>
            <person name="Wang P."/>
            <person name="Xu J."/>
            <person name="Bruns T."/>
            <person name="Baldrian P."/>
            <person name="Vilgalys R."/>
            <person name="Dunand C."/>
            <person name="Henrissat B."/>
            <person name="Grigoriev I.V."/>
            <person name="Hibbett D."/>
            <person name="Nagy L.G."/>
            <person name="Martin F.M."/>
        </authorList>
    </citation>
    <scope>NUCLEOTIDE SEQUENCE</scope>
    <source>
        <strain evidence="1">BED1</strain>
    </source>
</reference>
<dbReference type="EMBL" id="WHUW01000027">
    <property type="protein sequence ID" value="KAF8434747.1"/>
    <property type="molecule type" value="Genomic_DNA"/>
</dbReference>
<accession>A0AAD4GBI1</accession>
<dbReference type="AlphaFoldDB" id="A0AAD4GBI1"/>
<keyword evidence="2" id="KW-1185">Reference proteome</keyword>
<evidence type="ECO:0000313" key="1">
    <source>
        <dbReference type="EMBL" id="KAF8434747.1"/>
    </source>
</evidence>